<sequence>MNNILISKSWKSLSPKYNIDSYDEGLEEYFLRNKKK</sequence>
<evidence type="ECO:0000313" key="1">
    <source>
        <dbReference type="EMBL" id="MBB6005689.1"/>
    </source>
</evidence>
<dbReference type="AlphaFoldDB" id="A0A841EW88"/>
<evidence type="ECO:0000313" key="2">
    <source>
        <dbReference type="Proteomes" id="UP000524404"/>
    </source>
</evidence>
<organism evidence="1 2">
    <name type="scientific">Arcicella rosea</name>
    <dbReference type="NCBI Taxonomy" id="502909"/>
    <lineage>
        <taxon>Bacteria</taxon>
        <taxon>Pseudomonadati</taxon>
        <taxon>Bacteroidota</taxon>
        <taxon>Cytophagia</taxon>
        <taxon>Cytophagales</taxon>
        <taxon>Flectobacillaceae</taxon>
        <taxon>Arcicella</taxon>
    </lineage>
</organism>
<gene>
    <name evidence="1" type="ORF">HNP25_004368</name>
</gene>
<dbReference type="EMBL" id="JACHKT010000056">
    <property type="protein sequence ID" value="MBB6005689.1"/>
    <property type="molecule type" value="Genomic_DNA"/>
</dbReference>
<dbReference type="Proteomes" id="UP000524404">
    <property type="component" value="Unassembled WGS sequence"/>
</dbReference>
<proteinExistence type="predicted"/>
<accession>A0A841EW88</accession>
<reference evidence="1 2" key="1">
    <citation type="submission" date="2020-08" db="EMBL/GenBank/DDBJ databases">
        <title>Functional genomics of gut bacteria from endangered species of beetles.</title>
        <authorList>
            <person name="Carlos-Shanley C."/>
        </authorList>
    </citation>
    <scope>NUCLEOTIDE SEQUENCE [LARGE SCALE GENOMIC DNA]</scope>
    <source>
        <strain evidence="1 2">S00070</strain>
    </source>
</reference>
<protein>
    <submittedName>
        <fullName evidence="1">Uncharacterized protein</fullName>
    </submittedName>
</protein>
<comment type="caution">
    <text evidence="1">The sequence shown here is derived from an EMBL/GenBank/DDBJ whole genome shotgun (WGS) entry which is preliminary data.</text>
</comment>
<keyword evidence="2" id="KW-1185">Reference proteome</keyword>
<name>A0A841EW88_9BACT</name>